<dbReference type="CDD" id="cd02851">
    <property type="entry name" value="E_set_GO_C"/>
    <property type="match status" value="1"/>
</dbReference>
<dbReference type="Pfam" id="PF09118">
    <property type="entry name" value="GO-like_E_set"/>
    <property type="match status" value="1"/>
</dbReference>
<dbReference type="SUPFAM" id="SSF81296">
    <property type="entry name" value="E set domains"/>
    <property type="match status" value="1"/>
</dbReference>
<dbReference type="SUPFAM" id="SSF49785">
    <property type="entry name" value="Galactose-binding domain-like"/>
    <property type="match status" value="1"/>
</dbReference>
<dbReference type="Pfam" id="PF01344">
    <property type="entry name" value="Kelch_1"/>
    <property type="match status" value="1"/>
</dbReference>
<sequence length="660" mass="69972">MASKNRLLVVFPVIATLFGFPSFVTSASVEISRSGWTATADSFQSGNPPANVLDGSATSIWHSRYEPTPVDSLPHWITIDMKSSYNINAVSIQPRPSSTANGRIGGHKIEVSTDNTNWKLVAVGTYNNDATTKKTFFVARPARYVRITATSEAQNAANQWTSVAEINVFQDTAYTAPASGKGLWEKTIDFPLVPAAVSLLTNGKLLVWSAFAKDNFGGARGYTQTAIYDPVTGQSSELEVSNTAHDMFCPGISLDFNGQVIVTGGSNAAKTSIYNAAGSGWTAATDMQIARGYQSTATCSDGRIFNIGGSWSGGRGGKNGEIYTPSTNTWSLIQNALVSPMLTADRGGVWRSDNHAWLFGWKNKTVFQAGPSIAMNWYDTVGSGSTTAAGNRLDDGHAMNGNAIMYDAVAGKILTAGGAADYEDSDARTNAYVITIGTPKTNPTVSKTQSMSFARGFANGVALPDGTVFVTGGQSRLLPFRDDAAHLTPELWDPATGRWTQLNPMQIPRNYHSVAILLPDATVFNGGGGLCGPCKSYSGTPDSNHFDAEIFVPPYLLNADGTRRVRPVINSVASSVKVGASLSVTTNAAVAKFSLVRFGTATHTVNTDQRRIPLTPSGSGTSYTMTIPADPGVALPGYWLLFAMNADGTPSVGKIIKVTP</sequence>
<name>A0A364NA65_STELY</name>
<dbReference type="PROSITE" id="PS50022">
    <property type="entry name" value="FA58C_3"/>
    <property type="match status" value="1"/>
</dbReference>
<dbReference type="Gene3D" id="2.130.10.80">
    <property type="entry name" value="Galactose oxidase/kelch, beta-propeller"/>
    <property type="match status" value="1"/>
</dbReference>
<organism evidence="2 3">
    <name type="scientific">Stemphylium lycopersici</name>
    <name type="common">Tomato gray leaf spot disease fungus</name>
    <name type="synonym">Thyrospora lycopersici</name>
    <dbReference type="NCBI Taxonomy" id="183478"/>
    <lineage>
        <taxon>Eukaryota</taxon>
        <taxon>Fungi</taxon>
        <taxon>Dikarya</taxon>
        <taxon>Ascomycota</taxon>
        <taxon>Pezizomycotina</taxon>
        <taxon>Dothideomycetes</taxon>
        <taxon>Pleosporomycetidae</taxon>
        <taxon>Pleosporales</taxon>
        <taxon>Pleosporineae</taxon>
        <taxon>Pleosporaceae</taxon>
        <taxon>Stemphylium</taxon>
    </lineage>
</organism>
<gene>
    <name evidence="2" type="ORF">DDE83_002429</name>
</gene>
<evidence type="ECO:0000313" key="3">
    <source>
        <dbReference type="Proteomes" id="UP000249619"/>
    </source>
</evidence>
<dbReference type="OrthoDB" id="2019572at2759"/>
<evidence type="ECO:0000259" key="1">
    <source>
        <dbReference type="PROSITE" id="PS50022"/>
    </source>
</evidence>
<evidence type="ECO:0000313" key="2">
    <source>
        <dbReference type="EMBL" id="RAR14162.1"/>
    </source>
</evidence>
<dbReference type="InterPro" id="IPR014756">
    <property type="entry name" value="Ig_E-set"/>
</dbReference>
<feature type="domain" description="F5/8 type C" evidence="1">
    <location>
        <begin position="13"/>
        <end position="171"/>
    </location>
</feature>
<comment type="caution">
    <text evidence="2">The sequence shown here is derived from an EMBL/GenBank/DDBJ whole genome shotgun (WGS) entry which is preliminary data.</text>
</comment>
<dbReference type="InterPro" id="IPR000421">
    <property type="entry name" value="FA58C"/>
</dbReference>
<dbReference type="Gene3D" id="2.60.120.260">
    <property type="entry name" value="Galactose-binding domain-like"/>
    <property type="match status" value="1"/>
</dbReference>
<dbReference type="InterPro" id="IPR037293">
    <property type="entry name" value="Gal_Oxidase_central_sf"/>
</dbReference>
<protein>
    <submittedName>
        <fullName evidence="2">Galactose oxidase</fullName>
    </submittedName>
</protein>
<accession>A0A364NA65</accession>
<dbReference type="InterPro" id="IPR013783">
    <property type="entry name" value="Ig-like_fold"/>
</dbReference>
<dbReference type="Pfam" id="PF00754">
    <property type="entry name" value="F5_F8_type_C"/>
    <property type="match status" value="1"/>
</dbReference>
<dbReference type="PANTHER" id="PTHR32208">
    <property type="entry name" value="SECRETED PROTEIN-RELATED"/>
    <property type="match status" value="1"/>
</dbReference>
<dbReference type="STRING" id="183478.A0A364NA65"/>
<dbReference type="InterPro" id="IPR008979">
    <property type="entry name" value="Galactose-bd-like_sf"/>
</dbReference>
<dbReference type="SMART" id="SM00612">
    <property type="entry name" value="Kelch"/>
    <property type="match status" value="3"/>
</dbReference>
<dbReference type="Proteomes" id="UP000249619">
    <property type="component" value="Unassembled WGS sequence"/>
</dbReference>
<dbReference type="InterPro" id="IPR006652">
    <property type="entry name" value="Kelch_1"/>
</dbReference>
<dbReference type="PANTHER" id="PTHR32208:SF68">
    <property type="entry name" value="GALACTOSE OXIDASE"/>
    <property type="match status" value="1"/>
</dbReference>
<proteinExistence type="predicted"/>
<dbReference type="InterPro" id="IPR011043">
    <property type="entry name" value="Gal_Oxase/kelch_b-propeller"/>
</dbReference>
<dbReference type="SUPFAM" id="SSF50965">
    <property type="entry name" value="Galactose oxidase, central domain"/>
    <property type="match status" value="1"/>
</dbReference>
<reference evidence="3" key="1">
    <citation type="submission" date="2018-05" db="EMBL/GenBank/DDBJ databases">
        <title>Draft genome sequence of Stemphylium lycopersici strain CIDEFI 213.</title>
        <authorList>
            <person name="Medina R."/>
            <person name="Franco M.E.E."/>
            <person name="Lucentini C.G."/>
            <person name="Saparrat M.C.N."/>
            <person name="Balatti P.A."/>
        </authorList>
    </citation>
    <scope>NUCLEOTIDE SEQUENCE [LARGE SCALE GENOMIC DNA]</scope>
    <source>
        <strain evidence="3">CIDEFI 213</strain>
    </source>
</reference>
<dbReference type="AlphaFoldDB" id="A0A364NA65"/>
<dbReference type="Gene3D" id="2.60.40.10">
    <property type="entry name" value="Immunoglobulins"/>
    <property type="match status" value="1"/>
</dbReference>
<dbReference type="InterPro" id="IPR015202">
    <property type="entry name" value="GO-like_E_set"/>
</dbReference>
<dbReference type="EMBL" id="QGDH01000025">
    <property type="protein sequence ID" value="RAR14162.1"/>
    <property type="molecule type" value="Genomic_DNA"/>
</dbReference>
<keyword evidence="3" id="KW-1185">Reference proteome</keyword>